<proteinExistence type="predicted"/>
<evidence type="ECO:0000313" key="1">
    <source>
        <dbReference type="EMBL" id="KAI3789088.1"/>
    </source>
</evidence>
<dbReference type="EMBL" id="CM042009">
    <property type="protein sequence ID" value="KAI3789088.1"/>
    <property type="molecule type" value="Genomic_DNA"/>
</dbReference>
<evidence type="ECO:0000313" key="2">
    <source>
        <dbReference type="Proteomes" id="UP001055811"/>
    </source>
</evidence>
<sequence length="70" mass="7879">MGGDARRLQLQLQWGKSGTLAANSFNSLSNLDLWSLIIMRSSLQKEAPFITRYRRSCGILVGTRADLYTM</sequence>
<gene>
    <name evidence="1" type="ORF">L2E82_01875</name>
</gene>
<accession>A0ACB9H0W0</accession>
<reference evidence="1 2" key="2">
    <citation type="journal article" date="2022" name="Mol. Ecol. Resour.">
        <title>The genomes of chicory, endive, great burdock and yacon provide insights into Asteraceae paleo-polyploidization history and plant inulin production.</title>
        <authorList>
            <person name="Fan W."/>
            <person name="Wang S."/>
            <person name="Wang H."/>
            <person name="Wang A."/>
            <person name="Jiang F."/>
            <person name="Liu H."/>
            <person name="Zhao H."/>
            <person name="Xu D."/>
            <person name="Zhang Y."/>
        </authorList>
    </citation>
    <scope>NUCLEOTIDE SEQUENCE [LARGE SCALE GENOMIC DNA]</scope>
    <source>
        <strain evidence="2">cv. Punajuju</strain>
        <tissue evidence="1">Leaves</tissue>
    </source>
</reference>
<reference evidence="2" key="1">
    <citation type="journal article" date="2022" name="Mol. Ecol. Resour.">
        <title>The genomes of chicory, endive, great burdock and yacon provide insights into Asteraceae palaeo-polyploidization history and plant inulin production.</title>
        <authorList>
            <person name="Fan W."/>
            <person name="Wang S."/>
            <person name="Wang H."/>
            <person name="Wang A."/>
            <person name="Jiang F."/>
            <person name="Liu H."/>
            <person name="Zhao H."/>
            <person name="Xu D."/>
            <person name="Zhang Y."/>
        </authorList>
    </citation>
    <scope>NUCLEOTIDE SEQUENCE [LARGE SCALE GENOMIC DNA]</scope>
    <source>
        <strain evidence="2">cv. Punajuju</strain>
    </source>
</reference>
<keyword evidence="2" id="KW-1185">Reference proteome</keyword>
<protein>
    <submittedName>
        <fullName evidence="1">Uncharacterized protein</fullName>
    </submittedName>
</protein>
<dbReference type="Proteomes" id="UP001055811">
    <property type="component" value="Linkage Group LG01"/>
</dbReference>
<comment type="caution">
    <text evidence="1">The sequence shown here is derived from an EMBL/GenBank/DDBJ whole genome shotgun (WGS) entry which is preliminary data.</text>
</comment>
<name>A0ACB9H0W0_CICIN</name>
<organism evidence="1 2">
    <name type="scientific">Cichorium intybus</name>
    <name type="common">Chicory</name>
    <dbReference type="NCBI Taxonomy" id="13427"/>
    <lineage>
        <taxon>Eukaryota</taxon>
        <taxon>Viridiplantae</taxon>
        <taxon>Streptophyta</taxon>
        <taxon>Embryophyta</taxon>
        <taxon>Tracheophyta</taxon>
        <taxon>Spermatophyta</taxon>
        <taxon>Magnoliopsida</taxon>
        <taxon>eudicotyledons</taxon>
        <taxon>Gunneridae</taxon>
        <taxon>Pentapetalae</taxon>
        <taxon>asterids</taxon>
        <taxon>campanulids</taxon>
        <taxon>Asterales</taxon>
        <taxon>Asteraceae</taxon>
        <taxon>Cichorioideae</taxon>
        <taxon>Cichorieae</taxon>
        <taxon>Cichoriinae</taxon>
        <taxon>Cichorium</taxon>
    </lineage>
</organism>